<dbReference type="Gene3D" id="3.10.310.10">
    <property type="entry name" value="Diaminopimelate Epimerase, Chain A, domain 1"/>
    <property type="match status" value="2"/>
</dbReference>
<keyword evidence="3" id="KW-0238">DNA-binding</keyword>
<dbReference type="GO" id="GO:0016853">
    <property type="term" value="F:isomerase activity"/>
    <property type="evidence" value="ECO:0007669"/>
    <property type="project" value="UniProtKB-KW"/>
</dbReference>
<keyword evidence="8" id="KW-1185">Reference proteome</keyword>
<feature type="domain" description="GntR C-terminal" evidence="7">
    <location>
        <begin position="128"/>
        <end position="253"/>
    </location>
</feature>
<dbReference type="SUPFAM" id="SSF54506">
    <property type="entry name" value="Diaminopimelate epimerase-like"/>
    <property type="match status" value="2"/>
</dbReference>
<dbReference type="InterPro" id="IPR008920">
    <property type="entry name" value="TF_FadR/GntR_C"/>
</dbReference>
<comment type="similarity">
    <text evidence="1">Belongs to the PrpF family.</text>
</comment>
<feature type="region of interest" description="Disordered" evidence="6">
    <location>
        <begin position="256"/>
        <end position="277"/>
    </location>
</feature>
<dbReference type="GO" id="GO:0003677">
    <property type="term" value="F:DNA binding"/>
    <property type="evidence" value="ECO:0007669"/>
    <property type="project" value="UniProtKB-KW"/>
</dbReference>
<sequence>MKSQSNSLHVTLAHRLLDYVRAGHLQAGHHLTEQSLAEALGADQLGVIEEELGTSQDDQIYLQLARDKLSGIWGDTLSENDAMRRYGLTRERVRRILARAANEGWMEQRASKGWSFLPMIDGPQACEESYTLRQMLEPAAMLLPGFAIDSTVLRRVRLQQQALADGGWRHAGHAEMYQANATFHEALASLSGNRFIAQTVTRQNQLRRLLEYQETLDRERIRRQCLEHLAILDLLEKGERAQASALLARHLGNASEEKVQQLERQQQRTTRSDSFNLPAERDDWTPLFSAAMGTPDPYGRQLDGMGGGVSSLSKVCIIGPSSHPDADVDYTFAQVAIKEEKVDYRGNCGNMSSAVGPYAVEQGMVKVEDGEACVRILNTNTNKIIHAHFTVEDGQPRYDGDLSIPGVGGTGSPIRLDFVEPGGASTGSLLPSGELTEWLDVPGVGRIEVSLVDAANAAVFVRAADVGLTGLELPDWLEAHPEVLERLDAIRVQASVRMGIAPDVEAARQIRIVPFVCIVSPAQDNPTLSGEVVPAKEIDLVARVISNGQPHRALPLTISLCTAVAARLTGSLPSQCLSDSVAPQGPLRLGMPSGVLTVGAEVEKKDGQWFAKAGSFYRTARRLFDGRVWVPGKALKD</sequence>
<evidence type="ECO:0000256" key="4">
    <source>
        <dbReference type="ARBA" id="ARBA00023163"/>
    </source>
</evidence>
<dbReference type="SUPFAM" id="SSF48008">
    <property type="entry name" value="GntR ligand-binding domain-like"/>
    <property type="match status" value="1"/>
</dbReference>
<accession>A0A1I7Y3G7</accession>
<evidence type="ECO:0000259" key="7">
    <source>
        <dbReference type="SMART" id="SM00895"/>
    </source>
</evidence>
<dbReference type="SMART" id="SM00895">
    <property type="entry name" value="FCD"/>
    <property type="match status" value="1"/>
</dbReference>
<proteinExistence type="inferred from homology"/>
<reference evidence="9" key="1">
    <citation type="submission" date="2016-11" db="UniProtKB">
        <authorList>
            <consortium name="WormBaseParasite"/>
        </authorList>
    </citation>
    <scope>IDENTIFICATION</scope>
</reference>
<keyword evidence="5" id="KW-0413">Isomerase</keyword>
<dbReference type="Proteomes" id="UP000095287">
    <property type="component" value="Unplaced"/>
</dbReference>
<keyword evidence="2" id="KW-0805">Transcription regulation</keyword>
<evidence type="ECO:0000256" key="1">
    <source>
        <dbReference type="ARBA" id="ARBA00007673"/>
    </source>
</evidence>
<evidence type="ECO:0000256" key="6">
    <source>
        <dbReference type="SAM" id="MobiDB-lite"/>
    </source>
</evidence>
<dbReference type="Gene3D" id="1.10.10.10">
    <property type="entry name" value="Winged helix-like DNA-binding domain superfamily/Winged helix DNA-binding domain"/>
    <property type="match status" value="1"/>
</dbReference>
<evidence type="ECO:0000313" key="8">
    <source>
        <dbReference type="Proteomes" id="UP000095287"/>
    </source>
</evidence>
<dbReference type="PANTHER" id="PTHR43709:SF2">
    <property type="entry name" value="DUF453 DOMAIN PROTEIN (AFU_ORTHOLOGUE AFUA_6G00360)"/>
    <property type="match status" value="1"/>
</dbReference>
<protein>
    <submittedName>
        <fullName evidence="9">FCD domain-containing protein</fullName>
    </submittedName>
</protein>
<dbReference type="InterPro" id="IPR007400">
    <property type="entry name" value="PrpF-like"/>
</dbReference>
<dbReference type="AlphaFoldDB" id="A0A1I7Y3G7"/>
<name>A0A1I7Y3G7_9BILA</name>
<evidence type="ECO:0000256" key="3">
    <source>
        <dbReference type="ARBA" id="ARBA00023125"/>
    </source>
</evidence>
<evidence type="ECO:0000313" key="9">
    <source>
        <dbReference type="WBParaSite" id="L893_g12357.t1"/>
    </source>
</evidence>
<evidence type="ECO:0000256" key="5">
    <source>
        <dbReference type="ARBA" id="ARBA00023235"/>
    </source>
</evidence>
<dbReference type="Gene3D" id="1.20.120.530">
    <property type="entry name" value="GntR ligand-binding domain-like"/>
    <property type="match status" value="1"/>
</dbReference>
<evidence type="ECO:0000256" key="2">
    <source>
        <dbReference type="ARBA" id="ARBA00023015"/>
    </source>
</evidence>
<keyword evidence="4" id="KW-0804">Transcription</keyword>
<dbReference type="InterPro" id="IPR011711">
    <property type="entry name" value="GntR_C"/>
</dbReference>
<dbReference type="InterPro" id="IPR036388">
    <property type="entry name" value="WH-like_DNA-bd_sf"/>
</dbReference>
<dbReference type="PANTHER" id="PTHR43709">
    <property type="entry name" value="ACONITATE ISOMERASE-RELATED"/>
    <property type="match status" value="1"/>
</dbReference>
<dbReference type="WBParaSite" id="L893_g12357.t1">
    <property type="protein sequence ID" value="L893_g12357.t1"/>
    <property type="gene ID" value="L893_g12357"/>
</dbReference>
<organism evidence="8 9">
    <name type="scientific">Steinernema glaseri</name>
    <dbReference type="NCBI Taxonomy" id="37863"/>
    <lineage>
        <taxon>Eukaryota</taxon>
        <taxon>Metazoa</taxon>
        <taxon>Ecdysozoa</taxon>
        <taxon>Nematoda</taxon>
        <taxon>Chromadorea</taxon>
        <taxon>Rhabditida</taxon>
        <taxon>Tylenchina</taxon>
        <taxon>Panagrolaimomorpha</taxon>
        <taxon>Strongyloidoidea</taxon>
        <taxon>Steinernematidae</taxon>
        <taxon>Steinernema</taxon>
    </lineage>
</organism>
<dbReference type="Pfam" id="PF07729">
    <property type="entry name" value="FCD"/>
    <property type="match status" value="1"/>
</dbReference>
<dbReference type="Pfam" id="PF04303">
    <property type="entry name" value="PrpF"/>
    <property type="match status" value="1"/>
</dbReference>